<dbReference type="InterPro" id="IPR006944">
    <property type="entry name" value="Phage/GTA_portal"/>
</dbReference>
<dbReference type="EMBL" id="JAKNHJ010000013">
    <property type="protein sequence ID" value="MCG4618272.1"/>
    <property type="molecule type" value="Genomic_DNA"/>
</dbReference>
<dbReference type="Gene3D" id="1.20.1270.210">
    <property type="match status" value="1"/>
</dbReference>
<dbReference type="NCBIfam" id="TIGR01537">
    <property type="entry name" value="portal_HK97"/>
    <property type="match status" value="1"/>
</dbReference>
<dbReference type="InterPro" id="IPR006427">
    <property type="entry name" value="Portal_HK97"/>
</dbReference>
<feature type="compositionally biased region" description="Acidic residues" evidence="1">
    <location>
        <begin position="366"/>
        <end position="377"/>
    </location>
</feature>
<feature type="region of interest" description="Disordered" evidence="1">
    <location>
        <begin position="358"/>
        <end position="377"/>
    </location>
</feature>
<sequence length="377" mass="41585">MGLLDFFKRSKTFSVPSGKGITPPPRSPRLDEPLSLPAVYRAVQVIANGISQLPLYAEKNGRRLTPAQTPGILKTPDLNISRDEFIEQLVLSLALRGNAYWLAIGEYRGAPAELRAIHPDLVTVTWDKTKTRRVYSINGKEIPAGKMGHAALSRMPGMLTGIGPITAARRDLEGAAAIRDYATDYFASSGQPAGILSTEQPLNKAEASDILQAWNYLDENGQPLDMASNPSRARVLPKGIKYTPILISPKDAQWLEARAFTTTEIARLFGVPAGLLLAAVDGNSQTYSNIEQAWIEFSRFTLTGYTRKIEGELSRMLPAGMQAKFNYEGLLRADTKTRYESYQIAINCGLLTKDEARALEGREPLDEQDQEQEETNE</sequence>
<gene>
    <name evidence="2" type="ORF">L0M99_07170</name>
</gene>
<dbReference type="AlphaFoldDB" id="A0AAJ1BE59"/>
<evidence type="ECO:0000313" key="2">
    <source>
        <dbReference type="EMBL" id="MCG4618272.1"/>
    </source>
</evidence>
<name>A0AAJ1BE59_9ACTO</name>
<dbReference type="GeneID" id="78353426"/>
<organism evidence="2 3">
    <name type="scientific">Varibaculum cambriense</name>
    <dbReference type="NCBI Taxonomy" id="184870"/>
    <lineage>
        <taxon>Bacteria</taxon>
        <taxon>Bacillati</taxon>
        <taxon>Actinomycetota</taxon>
        <taxon>Actinomycetes</taxon>
        <taxon>Actinomycetales</taxon>
        <taxon>Actinomycetaceae</taxon>
        <taxon>Varibaculum</taxon>
    </lineage>
</organism>
<evidence type="ECO:0000313" key="3">
    <source>
        <dbReference type="Proteomes" id="UP001200537"/>
    </source>
</evidence>
<dbReference type="Gene3D" id="3.30.1120.70">
    <property type="match status" value="1"/>
</dbReference>
<dbReference type="RefSeq" id="WP_022865517.1">
    <property type="nucleotide sequence ID" value="NZ_JAKNHJ010000013.1"/>
</dbReference>
<dbReference type="Pfam" id="PF04860">
    <property type="entry name" value="Phage_portal"/>
    <property type="match status" value="1"/>
</dbReference>
<proteinExistence type="predicted"/>
<dbReference type="Gene3D" id="3.40.140.120">
    <property type="match status" value="1"/>
</dbReference>
<comment type="caution">
    <text evidence="2">The sequence shown here is derived from an EMBL/GenBank/DDBJ whole genome shotgun (WGS) entry which is preliminary data.</text>
</comment>
<accession>A0AAJ1BE59</accession>
<dbReference type="Proteomes" id="UP001200537">
    <property type="component" value="Unassembled WGS sequence"/>
</dbReference>
<protein>
    <submittedName>
        <fullName evidence="2">Phage portal protein</fullName>
    </submittedName>
</protein>
<evidence type="ECO:0000256" key="1">
    <source>
        <dbReference type="SAM" id="MobiDB-lite"/>
    </source>
</evidence>
<reference evidence="2" key="1">
    <citation type="submission" date="2022-01" db="EMBL/GenBank/DDBJ databases">
        <title>Collection of gut derived symbiotic bacterial strains cultured from healthy donors.</title>
        <authorList>
            <person name="Lin H."/>
            <person name="Kohout C."/>
            <person name="Waligurski E."/>
            <person name="Pamer E.G."/>
        </authorList>
    </citation>
    <scope>NUCLEOTIDE SEQUENCE</scope>
    <source>
        <strain evidence="2">DFI.7.46</strain>
    </source>
</reference>